<keyword evidence="2" id="KW-0813">Transport</keyword>
<feature type="transmembrane region" description="Helical" evidence="7">
    <location>
        <begin position="445"/>
        <end position="463"/>
    </location>
</feature>
<feature type="transmembrane region" description="Helical" evidence="7">
    <location>
        <begin position="107"/>
        <end position="125"/>
    </location>
</feature>
<name>A0A2G5I1E5_CERBT</name>
<dbReference type="InterPro" id="IPR036259">
    <property type="entry name" value="MFS_trans_sf"/>
</dbReference>
<dbReference type="GO" id="GO:0016020">
    <property type="term" value="C:membrane"/>
    <property type="evidence" value="ECO:0007669"/>
    <property type="project" value="UniProtKB-SubCell"/>
</dbReference>
<feature type="domain" description="Major facilitator superfamily (MFS) profile" evidence="8">
    <location>
        <begin position="36"/>
        <end position="468"/>
    </location>
</feature>
<evidence type="ECO:0000313" key="10">
    <source>
        <dbReference type="EMBL" id="WPA99259.1"/>
    </source>
</evidence>
<keyword evidence="5 7" id="KW-0472">Membrane</keyword>
<evidence type="ECO:0000256" key="4">
    <source>
        <dbReference type="ARBA" id="ARBA00022989"/>
    </source>
</evidence>
<dbReference type="InterPro" id="IPR001958">
    <property type="entry name" value="Tet-R_TetA/multi-R_MdtG-like"/>
</dbReference>
<dbReference type="Pfam" id="PF07690">
    <property type="entry name" value="MFS_1"/>
    <property type="match status" value="1"/>
</dbReference>
<evidence type="ECO:0000256" key="3">
    <source>
        <dbReference type="ARBA" id="ARBA00022692"/>
    </source>
</evidence>
<feature type="transmembrane region" description="Helical" evidence="7">
    <location>
        <begin position="371"/>
        <end position="394"/>
    </location>
</feature>
<feature type="transmembrane region" description="Helical" evidence="7">
    <location>
        <begin position="36"/>
        <end position="61"/>
    </location>
</feature>
<keyword evidence="4 7" id="KW-1133">Transmembrane helix</keyword>
<dbReference type="Proteomes" id="UP001302367">
    <property type="component" value="Chromosome 2"/>
</dbReference>
<gene>
    <name evidence="9" type="ORF">CB0940_06609</name>
    <name evidence="10" type="ORF">RHO25_003876</name>
</gene>
<feature type="transmembrane region" description="Helical" evidence="7">
    <location>
        <begin position="264"/>
        <end position="284"/>
    </location>
</feature>
<evidence type="ECO:0000313" key="11">
    <source>
        <dbReference type="Proteomes" id="UP000230605"/>
    </source>
</evidence>
<dbReference type="InterPro" id="IPR020846">
    <property type="entry name" value="MFS_dom"/>
</dbReference>
<evidence type="ECO:0000256" key="7">
    <source>
        <dbReference type="SAM" id="Phobius"/>
    </source>
</evidence>
<reference evidence="9 11" key="1">
    <citation type="submission" date="2015-10" db="EMBL/GenBank/DDBJ databases">
        <title>The cercosporin biosynthetic gene cluster was horizontally transferred to several fungal lineages and shown to be expanded in Cercospora beticola based on microsynteny with recipient genomes.</title>
        <authorList>
            <person name="De Jonge R."/>
            <person name="Ebert M.K."/>
            <person name="Suttle J.C."/>
            <person name="Jurick Ii W.M."/>
            <person name="Secor G.A."/>
            <person name="Thomma B.P."/>
            <person name="Van De Peer Y."/>
            <person name="Bolton M.D."/>
        </authorList>
    </citation>
    <scope>NUCLEOTIDE SEQUENCE [LARGE SCALE GENOMIC DNA]</scope>
    <source>
        <strain evidence="9 11">09-40</strain>
    </source>
</reference>
<evidence type="ECO:0000259" key="8">
    <source>
        <dbReference type="PROSITE" id="PS50850"/>
    </source>
</evidence>
<accession>A0A2G5I1E5</accession>
<dbReference type="AlphaFoldDB" id="A0A2G5I1E5"/>
<keyword evidence="12" id="KW-1185">Reference proteome</keyword>
<dbReference type="GO" id="GO:0022857">
    <property type="term" value="F:transmembrane transporter activity"/>
    <property type="evidence" value="ECO:0007669"/>
    <property type="project" value="InterPro"/>
</dbReference>
<evidence type="ECO:0000256" key="2">
    <source>
        <dbReference type="ARBA" id="ARBA00022448"/>
    </source>
</evidence>
<dbReference type="CDD" id="cd17330">
    <property type="entry name" value="MFS_SLC46_TetA_like"/>
    <property type="match status" value="1"/>
</dbReference>
<feature type="transmembrane region" description="Helical" evidence="7">
    <location>
        <begin position="205"/>
        <end position="227"/>
    </location>
</feature>
<feature type="transmembrane region" description="Helical" evidence="7">
    <location>
        <begin position="341"/>
        <end position="359"/>
    </location>
</feature>
<evidence type="ECO:0000256" key="5">
    <source>
        <dbReference type="ARBA" id="ARBA00023136"/>
    </source>
</evidence>
<dbReference type="OrthoDB" id="419616at2759"/>
<feature type="transmembrane region" description="Helical" evidence="7">
    <location>
        <begin position="73"/>
        <end position="95"/>
    </location>
</feature>
<feature type="transmembrane region" description="Helical" evidence="7">
    <location>
        <begin position="415"/>
        <end position="433"/>
    </location>
</feature>
<reference evidence="10 12" key="2">
    <citation type="submission" date="2023-09" db="EMBL/GenBank/DDBJ databases">
        <title>Complete-Gapless Cercospora beticola genome.</title>
        <authorList>
            <person name="Wyatt N.A."/>
            <person name="Spanner R.E."/>
            <person name="Bolton M.D."/>
        </authorList>
    </citation>
    <scope>NUCLEOTIDE SEQUENCE [LARGE SCALE GENOMIC DNA]</scope>
    <source>
        <strain evidence="10">Cb09-40</strain>
    </source>
</reference>
<feature type="compositionally biased region" description="Acidic residues" evidence="6">
    <location>
        <begin position="14"/>
        <end position="24"/>
    </location>
</feature>
<dbReference type="PRINTS" id="PR01035">
    <property type="entry name" value="TCRTETA"/>
</dbReference>
<protein>
    <submittedName>
        <fullName evidence="9">Protein ZINC INDUCED FACILITATOR-LIKE 1</fullName>
    </submittedName>
</protein>
<feature type="transmembrane region" description="Helical" evidence="7">
    <location>
        <begin position="307"/>
        <end position="329"/>
    </location>
</feature>
<feature type="transmembrane region" description="Helical" evidence="7">
    <location>
        <begin position="166"/>
        <end position="185"/>
    </location>
</feature>
<dbReference type="EMBL" id="CP134185">
    <property type="protein sequence ID" value="WPA99259.1"/>
    <property type="molecule type" value="Genomic_DNA"/>
</dbReference>
<proteinExistence type="predicted"/>
<dbReference type="Proteomes" id="UP000230605">
    <property type="component" value="Chromosome 2"/>
</dbReference>
<dbReference type="InterPro" id="IPR011701">
    <property type="entry name" value="MFS"/>
</dbReference>
<dbReference type="SUPFAM" id="SSF103473">
    <property type="entry name" value="MFS general substrate transporter"/>
    <property type="match status" value="1"/>
</dbReference>
<dbReference type="PROSITE" id="PS50850">
    <property type="entry name" value="MFS"/>
    <property type="match status" value="1"/>
</dbReference>
<dbReference type="PANTHER" id="PTHR23504">
    <property type="entry name" value="MAJOR FACILITATOR SUPERFAMILY DOMAIN-CONTAINING PROTEIN 10"/>
    <property type="match status" value="1"/>
</dbReference>
<organism evidence="9 11">
    <name type="scientific">Cercospora beticola</name>
    <name type="common">Sugarbeet leaf spot fungus</name>
    <dbReference type="NCBI Taxonomy" id="122368"/>
    <lineage>
        <taxon>Eukaryota</taxon>
        <taxon>Fungi</taxon>
        <taxon>Dikarya</taxon>
        <taxon>Ascomycota</taxon>
        <taxon>Pezizomycotina</taxon>
        <taxon>Dothideomycetes</taxon>
        <taxon>Dothideomycetidae</taxon>
        <taxon>Mycosphaerellales</taxon>
        <taxon>Mycosphaerellaceae</taxon>
        <taxon>Cercospora</taxon>
    </lineage>
</organism>
<evidence type="ECO:0000256" key="1">
    <source>
        <dbReference type="ARBA" id="ARBA00004141"/>
    </source>
</evidence>
<dbReference type="Gene3D" id="1.20.1250.20">
    <property type="entry name" value="MFS general substrate transporter like domains"/>
    <property type="match status" value="1"/>
</dbReference>
<sequence length="473" mass="51986">MATSNQPERHLREDEQEQDEEQVFSDDRNDPPIRRVIGIVALIVLGESLAATILFPFIVFMVRSFPHIEEDRVGWYCGLITSSYFIPQMFLAPVYGLISDRIGRKPILIFGLLGASICTFRFGMAQSLMAAMISRACAGFFNGTAPVSRSCVGEFANQVGLNKAKAMGIFGFCFSLGSIIGPLIGGYLSKPDFSGPAGAFAEYPYLLPCAVLTVYNWFTALVTFFCLPETNIHRKPLRKVQVTKPPEEQPLLPSSENSRSRAHVSAVFLIILGQGILALHAVVFDEMYPVIAASAPPIGYGFTAKQIARSLLVLGPFAIFTQLVCYPWLSKRVSYVNSWRISSVLFLFIYGIFPFIPGPQTAPAWLEWTCLLLALSVRIAGLVIGYTSIAVLVIDIVPPQQVGMYVGFSQTAMSAGRAIGPALGGMAWSWGLRNNLPAPWDEHCLYLLQMFLACLQFLTSFGLKAARDSMMAK</sequence>
<dbReference type="EMBL" id="LKMD01000102">
    <property type="protein sequence ID" value="PIA98342.1"/>
    <property type="molecule type" value="Genomic_DNA"/>
</dbReference>
<evidence type="ECO:0000256" key="6">
    <source>
        <dbReference type="SAM" id="MobiDB-lite"/>
    </source>
</evidence>
<evidence type="ECO:0000313" key="9">
    <source>
        <dbReference type="EMBL" id="PIA98342.1"/>
    </source>
</evidence>
<comment type="subcellular location">
    <subcellularLocation>
        <location evidence="1">Membrane</location>
        <topology evidence="1">Multi-pass membrane protein</topology>
    </subcellularLocation>
</comment>
<keyword evidence="3 7" id="KW-0812">Transmembrane</keyword>
<feature type="region of interest" description="Disordered" evidence="6">
    <location>
        <begin position="1"/>
        <end position="28"/>
    </location>
</feature>
<dbReference type="PANTHER" id="PTHR23504:SF15">
    <property type="entry name" value="MAJOR FACILITATOR SUPERFAMILY (MFS) PROFILE DOMAIN-CONTAINING PROTEIN"/>
    <property type="match status" value="1"/>
</dbReference>
<evidence type="ECO:0000313" key="12">
    <source>
        <dbReference type="Proteomes" id="UP001302367"/>
    </source>
</evidence>